<reference evidence="1 2" key="1">
    <citation type="submission" date="2018-07" db="EMBL/GenBank/DDBJ databases">
        <title>Genomic Encyclopedia of Type Strains, Phase IV (KMG-IV): sequencing the most valuable type-strain genomes for metagenomic binning, comparative biology and taxonomic classification.</title>
        <authorList>
            <person name="Goeker M."/>
        </authorList>
    </citation>
    <scope>NUCLEOTIDE SEQUENCE [LARGE SCALE GENOMIC DNA]</scope>
    <source>
        <strain evidence="1 2">DSM 44290</strain>
    </source>
</reference>
<gene>
    <name evidence="1" type="ORF">DFR76_1218</name>
</gene>
<evidence type="ECO:0000313" key="2">
    <source>
        <dbReference type="Proteomes" id="UP000254869"/>
    </source>
</evidence>
<dbReference type="GO" id="GO:0016810">
    <property type="term" value="F:hydrolase activity, acting on carbon-nitrogen (but not peptide) bonds"/>
    <property type="evidence" value="ECO:0007669"/>
    <property type="project" value="InterPro"/>
</dbReference>
<accession>A0A370HKG1</accession>
<evidence type="ECO:0008006" key="3">
    <source>
        <dbReference type="Google" id="ProtNLM"/>
    </source>
</evidence>
<dbReference type="AlphaFoldDB" id="A0A370HKG1"/>
<name>A0A370HKG1_9NOCA</name>
<organism evidence="1 2">
    <name type="scientific">Nocardia pseudobrasiliensis</name>
    <dbReference type="NCBI Taxonomy" id="45979"/>
    <lineage>
        <taxon>Bacteria</taxon>
        <taxon>Bacillati</taxon>
        <taxon>Actinomycetota</taxon>
        <taxon>Actinomycetes</taxon>
        <taxon>Mycobacteriales</taxon>
        <taxon>Nocardiaceae</taxon>
        <taxon>Nocardia</taxon>
    </lineage>
</organism>
<dbReference type="RefSeq" id="WP_067999241.1">
    <property type="nucleotide sequence ID" value="NZ_QQBC01000021.1"/>
</dbReference>
<dbReference type="Gene3D" id="2.30.40.10">
    <property type="entry name" value="Urease, subunit C, domain 1"/>
    <property type="match status" value="1"/>
</dbReference>
<comment type="caution">
    <text evidence="1">The sequence shown here is derived from an EMBL/GenBank/DDBJ whole genome shotgun (WGS) entry which is preliminary data.</text>
</comment>
<dbReference type="SUPFAM" id="SSF51338">
    <property type="entry name" value="Composite domain of metallo-dependent hydrolases"/>
    <property type="match status" value="1"/>
</dbReference>
<dbReference type="EMBL" id="QQBC01000021">
    <property type="protein sequence ID" value="RDI58989.1"/>
    <property type="molecule type" value="Genomic_DNA"/>
</dbReference>
<sequence>MTPLLNPHAHVVLQARRADVDTVLVDGRIVKRDHRLVGVDLAEARRAVQATVDHLRAEIGEQAWREGMNPEIPETKVLDNPYTYTDYRSAATHGDLASQR</sequence>
<dbReference type="Proteomes" id="UP000254869">
    <property type="component" value="Unassembled WGS sequence"/>
</dbReference>
<proteinExistence type="predicted"/>
<protein>
    <recommendedName>
        <fullName evidence="3">Amidohydrolase family protein</fullName>
    </recommendedName>
</protein>
<keyword evidence="2" id="KW-1185">Reference proteome</keyword>
<dbReference type="InterPro" id="IPR011059">
    <property type="entry name" value="Metal-dep_hydrolase_composite"/>
</dbReference>
<evidence type="ECO:0000313" key="1">
    <source>
        <dbReference type="EMBL" id="RDI58989.1"/>
    </source>
</evidence>
<dbReference type="STRING" id="1210086.GCA_001613105_03717"/>